<comment type="subunit">
    <text evidence="6">Component of the PI(3,5)P2 regulatory complex at least composed of ATG18, SAC/FIG4, FAB1 and VAC14.</text>
</comment>
<dbReference type="PROSITE" id="PS51455">
    <property type="entry name" value="PIPK"/>
    <property type="match status" value="1"/>
</dbReference>
<feature type="region of interest" description="Disordered" evidence="9">
    <location>
        <begin position="1157"/>
        <end position="1213"/>
    </location>
</feature>
<dbReference type="CDD" id="cd17300">
    <property type="entry name" value="PIPKc_PIKfyve"/>
    <property type="match status" value="1"/>
</dbReference>
<accession>A0A8B7BQN0</accession>
<keyword evidence="4 8" id="KW-0418">Kinase</keyword>
<evidence type="ECO:0000256" key="3">
    <source>
        <dbReference type="ARBA" id="ARBA00022741"/>
    </source>
</evidence>
<dbReference type="FunFam" id="3.30.800.10:FF:000008">
    <property type="entry name" value="Putative 1-phosphatidylinositol-3-phosphate 5-kinase FAB1D"/>
    <property type="match status" value="1"/>
</dbReference>
<dbReference type="Gene3D" id="3.30.810.10">
    <property type="entry name" value="2-Layer Sandwich"/>
    <property type="match status" value="1"/>
</dbReference>
<dbReference type="InterPro" id="IPR027410">
    <property type="entry name" value="TCP-1-like_intermed_sf"/>
</dbReference>
<evidence type="ECO:0000256" key="4">
    <source>
        <dbReference type="ARBA" id="ARBA00022777"/>
    </source>
</evidence>
<feature type="compositionally biased region" description="Polar residues" evidence="9">
    <location>
        <begin position="1194"/>
        <end position="1205"/>
    </location>
</feature>
<keyword evidence="3 8" id="KW-0547">Nucleotide-binding</keyword>
<dbReference type="InterPro" id="IPR027483">
    <property type="entry name" value="PInositol-4-P-4/5-kinase_C_sf"/>
</dbReference>
<proteinExistence type="predicted"/>
<dbReference type="PANTHER" id="PTHR45748:SF4">
    <property type="entry name" value="1-PHOSPHATIDYLINOSITOL-3-PHOSPHATE 5-KINASE FAB1D-RELATED"/>
    <property type="match status" value="1"/>
</dbReference>
<dbReference type="SUPFAM" id="SSF52029">
    <property type="entry name" value="GroEL apical domain-like"/>
    <property type="match status" value="1"/>
</dbReference>
<feature type="region of interest" description="Disordered" evidence="9">
    <location>
        <begin position="212"/>
        <end position="259"/>
    </location>
</feature>
<organism evidence="11 12">
    <name type="scientific">Phoenix dactylifera</name>
    <name type="common">Date palm</name>
    <dbReference type="NCBI Taxonomy" id="42345"/>
    <lineage>
        <taxon>Eukaryota</taxon>
        <taxon>Viridiplantae</taxon>
        <taxon>Streptophyta</taxon>
        <taxon>Embryophyta</taxon>
        <taxon>Tracheophyta</taxon>
        <taxon>Spermatophyta</taxon>
        <taxon>Magnoliopsida</taxon>
        <taxon>Liliopsida</taxon>
        <taxon>Arecaceae</taxon>
        <taxon>Coryphoideae</taxon>
        <taxon>Phoeniceae</taxon>
        <taxon>Phoenix</taxon>
    </lineage>
</organism>
<evidence type="ECO:0000256" key="1">
    <source>
        <dbReference type="ARBA" id="ARBA00012009"/>
    </source>
</evidence>
<reference evidence="12" key="2">
    <citation type="submission" date="2025-08" db="UniProtKB">
        <authorList>
            <consortium name="RefSeq"/>
        </authorList>
    </citation>
    <scope>IDENTIFICATION</scope>
    <source>
        <tissue evidence="12">Young leaves</tissue>
    </source>
</reference>
<dbReference type="PANTHER" id="PTHR45748">
    <property type="entry name" value="1-PHOSPHATIDYLINOSITOL 3-PHOSPHATE 5-KINASE-RELATED"/>
    <property type="match status" value="1"/>
</dbReference>
<feature type="compositionally biased region" description="Polar residues" evidence="9">
    <location>
        <begin position="1157"/>
        <end position="1166"/>
    </location>
</feature>
<dbReference type="InterPro" id="IPR002498">
    <property type="entry name" value="PInositol-4-P-4/5-kinase_core"/>
</dbReference>
<keyword evidence="5 8" id="KW-0067">ATP-binding</keyword>
<keyword evidence="2 8" id="KW-0808">Transferase</keyword>
<evidence type="ECO:0000256" key="6">
    <source>
        <dbReference type="ARBA" id="ARBA00023464"/>
    </source>
</evidence>
<evidence type="ECO:0000256" key="8">
    <source>
        <dbReference type="PROSITE-ProRule" id="PRU00781"/>
    </source>
</evidence>
<dbReference type="FunFam" id="3.30.810.10:FF:000001">
    <property type="entry name" value="1-phosphatidylinositol 3-phosphate 5-kinase FAB1"/>
    <property type="match status" value="1"/>
</dbReference>
<keyword evidence="11" id="KW-1185">Reference proteome</keyword>
<feature type="region of interest" description="Disordered" evidence="9">
    <location>
        <begin position="1738"/>
        <end position="1757"/>
    </location>
</feature>
<evidence type="ECO:0000313" key="11">
    <source>
        <dbReference type="Proteomes" id="UP000228380"/>
    </source>
</evidence>
<dbReference type="FunFam" id="3.50.7.10:FF:000007">
    <property type="entry name" value="1-phosphatidylinositol 3-phosphate 5-kinase isoform X1"/>
    <property type="match status" value="1"/>
</dbReference>
<protein>
    <recommendedName>
        <fullName evidence="1">1-phosphatidylinositol-3-phosphate 5-kinase</fullName>
        <ecNumber evidence="1">2.7.1.150</ecNumber>
    </recommendedName>
    <alternativeName>
        <fullName evidence="7">Phosphatidylinositol 3-phosphate 5-kinase type III</fullName>
    </alternativeName>
</protein>
<dbReference type="SUPFAM" id="SSF56104">
    <property type="entry name" value="SAICAR synthase-like"/>
    <property type="match status" value="1"/>
</dbReference>
<dbReference type="GeneID" id="103702635"/>
<name>A0A8B7BQN0_PHODC</name>
<dbReference type="GO" id="GO:0000285">
    <property type="term" value="F:1-phosphatidylinositol-3-phosphate 5-kinase activity"/>
    <property type="evidence" value="ECO:0007669"/>
    <property type="project" value="UniProtKB-EC"/>
</dbReference>
<reference evidence="11" key="1">
    <citation type="journal article" date="2019" name="Nat. Commun.">
        <title>Genome-wide association mapping of date palm fruit traits.</title>
        <authorList>
            <person name="Hazzouri K.M."/>
            <person name="Gros-Balthazard M."/>
            <person name="Flowers J.M."/>
            <person name="Copetti D."/>
            <person name="Lemansour A."/>
            <person name="Lebrun M."/>
            <person name="Masmoudi K."/>
            <person name="Ferrand S."/>
            <person name="Dhar M.I."/>
            <person name="Fresquez Z.A."/>
            <person name="Rosas U."/>
            <person name="Zhang J."/>
            <person name="Talag J."/>
            <person name="Lee S."/>
            <person name="Kudrna D."/>
            <person name="Powell R.F."/>
            <person name="Leitch I.J."/>
            <person name="Krueger R.R."/>
            <person name="Wing R.A."/>
            <person name="Amiri K.M.A."/>
            <person name="Purugganan M.D."/>
        </authorList>
    </citation>
    <scope>NUCLEOTIDE SEQUENCE [LARGE SCALE GENOMIC DNA]</scope>
    <source>
        <strain evidence="11">cv. Khalas</strain>
    </source>
</reference>
<feature type="domain" description="PIPK" evidence="10">
    <location>
        <begin position="1391"/>
        <end position="1714"/>
    </location>
</feature>
<dbReference type="RefSeq" id="XP_008783362.1">
    <property type="nucleotide sequence ID" value="XM_008785140.3"/>
</dbReference>
<dbReference type="EC" id="2.7.1.150" evidence="1"/>
<dbReference type="Gene3D" id="3.50.7.10">
    <property type="entry name" value="GroEL"/>
    <property type="match status" value="1"/>
</dbReference>
<dbReference type="OrthoDB" id="158357at2759"/>
<dbReference type="Proteomes" id="UP000228380">
    <property type="component" value="Chromosome 1"/>
</dbReference>
<dbReference type="GO" id="GO:0010008">
    <property type="term" value="C:endosome membrane"/>
    <property type="evidence" value="ECO:0007669"/>
    <property type="project" value="TreeGrafter"/>
</dbReference>
<dbReference type="CDD" id="cd03334">
    <property type="entry name" value="Fab1_TCP"/>
    <property type="match status" value="1"/>
</dbReference>
<dbReference type="Pfam" id="PF00118">
    <property type="entry name" value="Cpn60_TCP1"/>
    <property type="match status" value="1"/>
</dbReference>
<gene>
    <name evidence="12" type="primary">LOC103702635</name>
</gene>
<dbReference type="SUPFAM" id="SSF54849">
    <property type="entry name" value="GroEL-intermediate domain like"/>
    <property type="match status" value="1"/>
</dbReference>
<evidence type="ECO:0000313" key="12">
    <source>
        <dbReference type="RefSeq" id="XP_008783362.1"/>
    </source>
</evidence>
<dbReference type="GO" id="GO:0046854">
    <property type="term" value="P:phosphatidylinositol phosphate biosynthetic process"/>
    <property type="evidence" value="ECO:0007669"/>
    <property type="project" value="TreeGrafter"/>
</dbReference>
<feature type="region of interest" description="Disordered" evidence="9">
    <location>
        <begin position="1405"/>
        <end position="1430"/>
    </location>
</feature>
<dbReference type="InterPro" id="IPR002423">
    <property type="entry name" value="Cpn60/GroEL/TCP-1"/>
</dbReference>
<feature type="compositionally biased region" description="Low complexity" evidence="9">
    <location>
        <begin position="1408"/>
        <end position="1428"/>
    </location>
</feature>
<evidence type="ECO:0000256" key="9">
    <source>
        <dbReference type="SAM" id="MobiDB-lite"/>
    </source>
</evidence>
<evidence type="ECO:0000259" key="10">
    <source>
        <dbReference type="PROSITE" id="PS51455"/>
    </source>
</evidence>
<dbReference type="GO" id="GO:0005524">
    <property type="term" value="F:ATP binding"/>
    <property type="evidence" value="ECO:0007669"/>
    <property type="project" value="UniProtKB-UniRule"/>
</dbReference>
<feature type="compositionally biased region" description="Basic and acidic residues" evidence="9">
    <location>
        <begin position="1167"/>
        <end position="1187"/>
    </location>
</feature>
<evidence type="ECO:0000256" key="5">
    <source>
        <dbReference type="ARBA" id="ARBA00022840"/>
    </source>
</evidence>
<dbReference type="InterPro" id="IPR027484">
    <property type="entry name" value="PInositol-4-P-5-kinase_N"/>
</dbReference>
<dbReference type="SMART" id="SM00330">
    <property type="entry name" value="PIPKc"/>
    <property type="match status" value="1"/>
</dbReference>
<dbReference type="InterPro" id="IPR044769">
    <property type="entry name" value="PIKfyve_PIPKc"/>
</dbReference>
<dbReference type="KEGG" id="pda:103702635"/>
<dbReference type="InterPro" id="IPR027409">
    <property type="entry name" value="GroEL-like_apical_dom_sf"/>
</dbReference>
<evidence type="ECO:0000256" key="7">
    <source>
        <dbReference type="ARBA" id="ARBA00077223"/>
    </source>
</evidence>
<sequence length="1757" mass="195078">MNTMCHACGSEKTPLDSGYRCKICHHSICQECKKRDSSSALDDEYLVGHCKPTESLEKYGKGSLRMDGLSPCTSPLVSPALSLSSYGSCVSSLGDFPADLSSQMRENGVESLDTGQKHPDLRFTEHVKDHRNGNSFKDIDIQSSHAKVNVDGPSVGYLDGSGEKSGLYNGMPGDARSMRIADDSDGTENAIDSSSPTFLSYFEKDSLIWIPPEPEDMEDDMDSIANYDDDDDYGDGTKWGQPSSLSSLDEENGSAHSYKEERQKAMLEAMNGQLKILVSRLLASEGLNFSGKEGDKSWLDIVASLSWEAALLVKPDASEGRAMDPGSYVKVKCIASGTRSESQVIKGLVFKKNAAHKRMPTKFKNPRLLLLQGALGHSALNLLSFESMEEEKDHLKSIIEMIETCQPNVVLVEKTVSRDIRESLLAKGITLVFDMKLSRLLRIARCTASPIISSADILMKVKLKQCESFHIEKFTEEHNICGEGGKRPSKTLMFFEGFPKPLGCTILLKGAHSDELKKVKRVVHYTVFAAYHLIVETSFFADQRLFFSGKNSVRGNSGSSKAKPMLLASCDAAPYSDISSIECSTSSITPVHALDIPIFDGQLEKYVHKQMPSVSGQGAERSFLSPHLNPDVSSLGDSINHRDLFCNKPCSSGFLQSDSSALLKPGQVLSSVSVSVKKCLGESFQSHTSESDSSFFGFNEKMLDVPISSSLEMLDHDKEATATINQEKPDDRNINNAKPGLVSDISEYIERCSCDVSDKVEMQNKDDIQSVLDPQSILVLLSSQCITKQAVCEQSHLSRIKYYGNFDISLGRFLQDVLLNKKRTCSSCGEPPESHVYRYTHQNGTLTVLVRQLPPASRLSGEGEGRIWMWTRCLRCERQGGIPKSTRRVVMSTAARGLSFGKFLELSFSSHSAASRLSKCGHSLHRDCLRFFGLGSKVAMFRYSSVEIYTACKPPPVLEFRNPHGQEWLKRELQNILARAQLFFSEVANMLQKLKLKHSSQISKQYMDISGSVKEFSEVEEMLIQEQTEFEASLLNAINHGEQLGMTVHEVLVLNWLNQEFLLMLYVWDRRLHHLLQHKQVQLKKDGSTCNTYVERNMPENGEKVLEASSQILIDVNESSSSSGNCHAQDMQTELQIESVDDSGDTSSRAQNSLDAVFSETGSSAEKISDRSTVEEHSASFLDHDYGSKPADVSTPTGSSKNGQEAQIPISDDMLVDHSIQVTREPYLEKVSNLELKSDETATSGEMSAMSMSKDHPRMSQEFSNSKLEDPDKWIWAPFSELRRVYKRDLLGGSLQKFVFVNTYTPVHLSPMCQPSAPEMGSLQFTVGPGGNVLSVSEDEISSIIACALAISEVQHRLSDSVAEKEAGESKGETDKTIVKSNSLLFNGSMVSSVLPSTGSLDYEGIHSSQSGSSLSSEELPSPSSDGSSVDRLLASEDLHPEIPVGSGRVAGKSKYSVVCIYAKQFYTLRKKCCPSELAYISSISRCKKWDAQGGKSKAFFAKSMDDRFIIKQIKKTELDSFLKFGPDYFKHISHSIESGSQTCLAKIFGIYQVRQSKSGKEVKTDLMVMENLLFGHSVSRIFDLKGAVFSRYVPPDTNDHQKVLLDQNFIEYMRVSPIYIGGKTKHLLQRAIWNDTAFLTSINVMDYSLLVGVDKQRHELVFGIIDYLRQYTWDKQLETWVKSSLVVPKNSLPTVISPKEYKKRFRKFMTKYFMTVPDTWSSERCSDPCKFCIADSSNSSNVHSEKLSEQPIEACA</sequence>
<feature type="compositionally biased region" description="Acidic residues" evidence="9">
    <location>
        <begin position="213"/>
        <end position="234"/>
    </location>
</feature>
<dbReference type="Gene3D" id="3.30.800.10">
    <property type="entry name" value="Phosphatidylinositol Phosphate Kinase II Beta"/>
    <property type="match status" value="1"/>
</dbReference>
<dbReference type="Pfam" id="PF01504">
    <property type="entry name" value="PIP5K"/>
    <property type="match status" value="1"/>
</dbReference>
<evidence type="ECO:0000256" key="2">
    <source>
        <dbReference type="ARBA" id="ARBA00022679"/>
    </source>
</evidence>